<keyword evidence="5 9" id="KW-0812">Transmembrane</keyword>
<evidence type="ECO:0000259" key="10">
    <source>
        <dbReference type="PROSITE" id="PS50928"/>
    </source>
</evidence>
<dbReference type="PROSITE" id="PS50928">
    <property type="entry name" value="ABC_TM1"/>
    <property type="match status" value="1"/>
</dbReference>
<evidence type="ECO:0000256" key="7">
    <source>
        <dbReference type="ARBA" id="ARBA00023136"/>
    </source>
</evidence>
<dbReference type="AlphaFoldDB" id="A0A1I7MJH6"/>
<accession>A0A1I7MJH6</accession>
<dbReference type="CDD" id="cd06261">
    <property type="entry name" value="TM_PBP2"/>
    <property type="match status" value="1"/>
</dbReference>
<organism evidence="11 12">
    <name type="scientific">Micrococcus terreus</name>
    <dbReference type="NCBI Taxonomy" id="574650"/>
    <lineage>
        <taxon>Bacteria</taxon>
        <taxon>Bacillati</taxon>
        <taxon>Actinomycetota</taxon>
        <taxon>Actinomycetes</taxon>
        <taxon>Micrococcales</taxon>
        <taxon>Micrococcaceae</taxon>
        <taxon>Micrococcus</taxon>
    </lineage>
</organism>
<sequence length="327" mass="35415">MSAGTETRALARVAQAQAASPQPGEGGSRRRRKTNAVTEPEGRRGKAGYGLVSPGLIYLLLFFILPVFTLLATSLYVKPPGADVGQFAPALEFGNYAVVLGGYWTELLRSFWFALLATVLCLVIGYPMAYLIAVRLRGHAFLQGLLLVLLIAPFFTSFVLRTQAWKQILADQGFVVQTLKTLNLMPDGASLTTTSVAVVAGLTYNFLPFMVLPIYANLQGLDSRLLEAGQDLYANGVTTFRTVTFPMSMPGVLAGTLLTFIPASGDFVNAAILGNNRNTTMIGQVIESKFMRVLDYPGAAALSFILMVAILILVTLYVRRFGTRDLV</sequence>
<gene>
    <name evidence="11" type="ORF">SAMN04487966_103176</name>
</gene>
<dbReference type="PANTHER" id="PTHR42929">
    <property type="entry name" value="INNER MEMBRANE ABC TRANSPORTER PERMEASE PROTEIN YDCU-RELATED-RELATED"/>
    <property type="match status" value="1"/>
</dbReference>
<keyword evidence="7 9" id="KW-0472">Membrane</keyword>
<dbReference type="Proteomes" id="UP000198881">
    <property type="component" value="Unassembled WGS sequence"/>
</dbReference>
<dbReference type="STRING" id="574650.SAMN04487966_103176"/>
<dbReference type="PANTHER" id="PTHR42929:SF1">
    <property type="entry name" value="INNER MEMBRANE ABC TRANSPORTER PERMEASE PROTEIN YDCU-RELATED"/>
    <property type="match status" value="1"/>
</dbReference>
<protein>
    <submittedName>
        <fullName evidence="11">Spermidine/putrescine transport system permease protein</fullName>
    </submittedName>
</protein>
<feature type="transmembrane region" description="Helical" evidence="9">
    <location>
        <begin position="299"/>
        <end position="318"/>
    </location>
</feature>
<evidence type="ECO:0000313" key="11">
    <source>
        <dbReference type="EMBL" id="SFV22050.1"/>
    </source>
</evidence>
<dbReference type="GO" id="GO:0005886">
    <property type="term" value="C:plasma membrane"/>
    <property type="evidence" value="ECO:0007669"/>
    <property type="project" value="UniProtKB-SubCell"/>
</dbReference>
<feature type="transmembrane region" description="Helical" evidence="9">
    <location>
        <begin position="111"/>
        <end position="133"/>
    </location>
</feature>
<keyword evidence="4" id="KW-1003">Cell membrane</keyword>
<dbReference type="RefSeq" id="WP_091695774.1">
    <property type="nucleotide sequence ID" value="NZ_FPCG01000003.1"/>
</dbReference>
<keyword evidence="3" id="KW-0813">Transport</keyword>
<keyword evidence="12" id="KW-1185">Reference proteome</keyword>
<feature type="domain" description="ABC transmembrane type-1" evidence="10">
    <location>
        <begin position="107"/>
        <end position="317"/>
    </location>
</feature>
<feature type="transmembrane region" description="Helical" evidence="9">
    <location>
        <begin position="140"/>
        <end position="160"/>
    </location>
</feature>
<proteinExistence type="inferred from homology"/>
<dbReference type="GO" id="GO:0055085">
    <property type="term" value="P:transmembrane transport"/>
    <property type="evidence" value="ECO:0007669"/>
    <property type="project" value="InterPro"/>
</dbReference>
<dbReference type="SUPFAM" id="SSF161098">
    <property type="entry name" value="MetI-like"/>
    <property type="match status" value="1"/>
</dbReference>
<dbReference type="Gene3D" id="1.10.3720.10">
    <property type="entry name" value="MetI-like"/>
    <property type="match status" value="1"/>
</dbReference>
<evidence type="ECO:0000313" key="12">
    <source>
        <dbReference type="Proteomes" id="UP000198881"/>
    </source>
</evidence>
<feature type="transmembrane region" description="Helical" evidence="9">
    <location>
        <begin position="195"/>
        <end position="216"/>
    </location>
</feature>
<comment type="subcellular location">
    <subcellularLocation>
        <location evidence="1">Cell membrane</location>
        <topology evidence="1">Multi-pass membrane protein</topology>
    </subcellularLocation>
</comment>
<evidence type="ECO:0000256" key="1">
    <source>
        <dbReference type="ARBA" id="ARBA00004651"/>
    </source>
</evidence>
<comment type="similarity">
    <text evidence="2">Belongs to the binding-protein-dependent transport system permease family. CysTW subfamily.</text>
</comment>
<dbReference type="InterPro" id="IPR000515">
    <property type="entry name" value="MetI-like"/>
</dbReference>
<name>A0A1I7MJH6_9MICC</name>
<evidence type="ECO:0000256" key="5">
    <source>
        <dbReference type="ARBA" id="ARBA00022692"/>
    </source>
</evidence>
<evidence type="ECO:0000256" key="4">
    <source>
        <dbReference type="ARBA" id="ARBA00022475"/>
    </source>
</evidence>
<feature type="region of interest" description="Disordered" evidence="8">
    <location>
        <begin position="1"/>
        <end position="44"/>
    </location>
</feature>
<evidence type="ECO:0000256" key="6">
    <source>
        <dbReference type="ARBA" id="ARBA00022989"/>
    </source>
</evidence>
<evidence type="ECO:0000256" key="9">
    <source>
        <dbReference type="SAM" id="Phobius"/>
    </source>
</evidence>
<dbReference type="OrthoDB" id="9808619at2"/>
<reference evidence="11 12" key="1">
    <citation type="submission" date="2016-10" db="EMBL/GenBank/DDBJ databases">
        <authorList>
            <person name="de Groot N.N."/>
        </authorList>
    </citation>
    <scope>NUCLEOTIDE SEQUENCE [LARGE SCALE GENOMIC DNA]</scope>
    <source>
        <strain evidence="11 12">CGMCC 1.7054</strain>
    </source>
</reference>
<feature type="compositionally biased region" description="Low complexity" evidence="8">
    <location>
        <begin position="8"/>
        <end position="19"/>
    </location>
</feature>
<evidence type="ECO:0000256" key="3">
    <source>
        <dbReference type="ARBA" id="ARBA00022448"/>
    </source>
</evidence>
<evidence type="ECO:0000256" key="2">
    <source>
        <dbReference type="ARBA" id="ARBA00007069"/>
    </source>
</evidence>
<evidence type="ECO:0000256" key="8">
    <source>
        <dbReference type="SAM" id="MobiDB-lite"/>
    </source>
</evidence>
<feature type="transmembrane region" description="Helical" evidence="9">
    <location>
        <begin position="56"/>
        <end position="77"/>
    </location>
</feature>
<dbReference type="EMBL" id="FPCG01000003">
    <property type="protein sequence ID" value="SFV22050.1"/>
    <property type="molecule type" value="Genomic_DNA"/>
</dbReference>
<keyword evidence="6 9" id="KW-1133">Transmembrane helix</keyword>
<dbReference type="InterPro" id="IPR035906">
    <property type="entry name" value="MetI-like_sf"/>
</dbReference>